<dbReference type="Pfam" id="PF03454">
    <property type="entry name" value="MoeA_C"/>
    <property type="match status" value="1"/>
</dbReference>
<evidence type="ECO:0000313" key="2">
    <source>
        <dbReference type="EMBL" id="MBC9175936.1"/>
    </source>
</evidence>
<feature type="domain" description="MoeA C-terminal" evidence="1">
    <location>
        <begin position="10"/>
        <end position="56"/>
    </location>
</feature>
<gene>
    <name evidence="2" type="ORF">IBL25_03125</name>
</gene>
<evidence type="ECO:0000259" key="1">
    <source>
        <dbReference type="Pfam" id="PF03454"/>
    </source>
</evidence>
<name>A0ABR7R2I1_9PROT</name>
<reference evidence="2 3" key="1">
    <citation type="journal article" date="2009" name="Int. J. Syst. Evol. Microbiol.">
        <title>Transfer of Teichococcus ludipueritiae and Muricoccus roseus to the genus Roseomonas, as Roseomonas ludipueritiae comb. nov. and Roseomonas rosea comb. nov., respectively, and emended description of the genus Roseomonas.</title>
        <authorList>
            <person name="Sanchez-Porro C."/>
            <person name="Gallego V."/>
            <person name="Busse H.J."/>
            <person name="Kampfer P."/>
            <person name="Ventosa A."/>
        </authorList>
    </citation>
    <scope>NUCLEOTIDE SEQUENCE [LARGE SCALE GENOMIC DNA]</scope>
    <source>
        <strain evidence="2 3">DSM 14915</strain>
    </source>
</reference>
<evidence type="ECO:0000313" key="3">
    <source>
        <dbReference type="Proteomes" id="UP000603940"/>
    </source>
</evidence>
<organism evidence="2 3">
    <name type="scientific">Pseudoroseomonas ludipueritiae</name>
    <dbReference type="NCBI Taxonomy" id="198093"/>
    <lineage>
        <taxon>Bacteria</taxon>
        <taxon>Pseudomonadati</taxon>
        <taxon>Pseudomonadota</taxon>
        <taxon>Alphaproteobacteria</taxon>
        <taxon>Acetobacterales</taxon>
        <taxon>Acetobacteraceae</taxon>
        <taxon>Pseudoroseomonas</taxon>
    </lineage>
</organism>
<sequence length="62" mass="6573">MEAAQRRVIRGLRLVERISKPGSARLMPLVAADGLVRVGRDAGALRTADAVEFLPFASILGG</sequence>
<dbReference type="InterPro" id="IPR005111">
    <property type="entry name" value="MoeA_C_domain_IV"/>
</dbReference>
<accession>A0ABR7R2I1</accession>
<dbReference type="Proteomes" id="UP000603940">
    <property type="component" value="Unassembled WGS sequence"/>
</dbReference>
<comment type="caution">
    <text evidence="2">The sequence shown here is derived from an EMBL/GenBank/DDBJ whole genome shotgun (WGS) entry which is preliminary data.</text>
</comment>
<keyword evidence="3" id="KW-1185">Reference proteome</keyword>
<proteinExistence type="predicted"/>
<dbReference type="SUPFAM" id="SSF63867">
    <property type="entry name" value="MoeA C-terminal domain-like"/>
    <property type="match status" value="1"/>
</dbReference>
<dbReference type="InterPro" id="IPR036688">
    <property type="entry name" value="MoeA_C_domain_IV_sf"/>
</dbReference>
<dbReference type="EMBL" id="JACTUZ010000006">
    <property type="protein sequence ID" value="MBC9175936.1"/>
    <property type="molecule type" value="Genomic_DNA"/>
</dbReference>
<protein>
    <recommendedName>
        <fullName evidence="1">MoeA C-terminal domain-containing protein</fullName>
    </recommendedName>
</protein>